<comment type="caution">
    <text evidence="1">The sequence shown here is derived from an EMBL/GenBank/DDBJ whole genome shotgun (WGS) entry which is preliminary data.</text>
</comment>
<dbReference type="AlphaFoldDB" id="A0A0F9Q3X3"/>
<sequence length="330" mass="38526">MQRKIHNLAHKILELNPDPIPKYLLLRDILKKDLRQLTDLKKQVLQTKWVREILVEQRKNGTWGRFHTENTKVKQKYPTTERALHRCAVIGLAKDDPPIKSAIDYMERVLMGDFVWEDWREKSEAWDAGVAVITASTLAEWCPNHPLVLPIRTLWQHIVEESFKNSQYKPSLEVAAQRKYHQISSDFYYIGSQYAIRLLSSGKNEKGPKSLLSIEEDYVKWLWTRESGMGYITNNRLADLPVEVTYRALKAKIKALDLLSGFPCTFSVCQDFIQWLWKNREVDGLWNFGPKGAEKIELPLSENPRKIVNRKIDYTVMILSILHKVIKNQL</sequence>
<evidence type="ECO:0008006" key="2">
    <source>
        <dbReference type="Google" id="ProtNLM"/>
    </source>
</evidence>
<gene>
    <name evidence="1" type="ORF">LCGC14_1061620</name>
</gene>
<accession>A0A0F9Q3X3</accession>
<proteinExistence type="predicted"/>
<reference evidence="1" key="1">
    <citation type="journal article" date="2015" name="Nature">
        <title>Complex archaea that bridge the gap between prokaryotes and eukaryotes.</title>
        <authorList>
            <person name="Spang A."/>
            <person name="Saw J.H."/>
            <person name="Jorgensen S.L."/>
            <person name="Zaremba-Niedzwiedzka K."/>
            <person name="Martijn J."/>
            <person name="Lind A.E."/>
            <person name="van Eijk R."/>
            <person name="Schleper C."/>
            <person name="Guy L."/>
            <person name="Ettema T.J."/>
        </authorList>
    </citation>
    <scope>NUCLEOTIDE SEQUENCE</scope>
</reference>
<dbReference type="EMBL" id="LAZR01004510">
    <property type="protein sequence ID" value="KKN07961.1"/>
    <property type="molecule type" value="Genomic_DNA"/>
</dbReference>
<organism evidence="1">
    <name type="scientific">marine sediment metagenome</name>
    <dbReference type="NCBI Taxonomy" id="412755"/>
    <lineage>
        <taxon>unclassified sequences</taxon>
        <taxon>metagenomes</taxon>
        <taxon>ecological metagenomes</taxon>
    </lineage>
</organism>
<evidence type="ECO:0000313" key="1">
    <source>
        <dbReference type="EMBL" id="KKN07961.1"/>
    </source>
</evidence>
<protein>
    <recommendedName>
        <fullName evidence="2">Squalene cyclase C-terminal domain-containing protein</fullName>
    </recommendedName>
</protein>
<name>A0A0F9Q3X3_9ZZZZ</name>